<comment type="caution">
    <text evidence="1">The sequence shown here is derived from an EMBL/GenBank/DDBJ whole genome shotgun (WGS) entry which is preliminary data.</text>
</comment>
<evidence type="ECO:0000313" key="2">
    <source>
        <dbReference type="Proteomes" id="UP000470213"/>
    </source>
</evidence>
<keyword evidence="2" id="KW-1185">Reference proteome</keyword>
<dbReference type="AlphaFoldDB" id="A0A7X5LJN7"/>
<accession>A0A7X5LJN7</accession>
<proteinExistence type="predicted"/>
<evidence type="ECO:0000313" key="1">
    <source>
        <dbReference type="EMBL" id="NDV90592.1"/>
    </source>
</evidence>
<protein>
    <submittedName>
        <fullName evidence="1">Uncharacterized protein</fullName>
    </submittedName>
</protein>
<dbReference type="Proteomes" id="UP000470213">
    <property type="component" value="Unassembled WGS sequence"/>
</dbReference>
<gene>
    <name evidence="1" type="ORF">GTH32_05200</name>
</gene>
<name>A0A7X5LJN7_9ALTE</name>
<dbReference type="EMBL" id="JAAAWN010000005">
    <property type="protein sequence ID" value="NDV90592.1"/>
    <property type="molecule type" value="Genomic_DNA"/>
</dbReference>
<sequence length="122" mass="13826">MNFLRWIFTGCLVSLAILLAGILPHGSTLIGQANAGDVNKPHHPQILKIESIYEQAQFDLSKKSHLLRNERINFYLAQAKQADLRNWTFKRDALVARAKNILIHHQQNTIVENTGLPEYAAL</sequence>
<dbReference type="RefSeq" id="WP_163084182.1">
    <property type="nucleotide sequence ID" value="NZ_JAAAWN010000005.1"/>
</dbReference>
<organism evidence="1 2">
    <name type="scientific">Alteromonas profundi</name>
    <dbReference type="NCBI Taxonomy" id="2696062"/>
    <lineage>
        <taxon>Bacteria</taxon>
        <taxon>Pseudomonadati</taxon>
        <taxon>Pseudomonadota</taxon>
        <taxon>Gammaproteobacteria</taxon>
        <taxon>Alteromonadales</taxon>
        <taxon>Alteromonadaceae</taxon>
        <taxon>Alteromonas/Salinimonas group</taxon>
        <taxon>Alteromonas</taxon>
    </lineage>
</organism>
<reference evidence="1 2" key="1">
    <citation type="submission" date="2020-01" db="EMBL/GenBank/DDBJ databases">
        <authorList>
            <person name="Chen J."/>
            <person name="Zhu S."/>
            <person name="Yang J."/>
        </authorList>
    </citation>
    <scope>NUCLEOTIDE SEQUENCE [LARGE SCALE GENOMIC DNA]</scope>
    <source>
        <strain evidence="1 2">345S023</strain>
    </source>
</reference>